<dbReference type="Proteomes" id="UP001242368">
    <property type="component" value="Unassembled WGS sequence"/>
</dbReference>
<keyword evidence="2" id="KW-1185">Reference proteome</keyword>
<reference evidence="2" key="1">
    <citation type="journal article" date="2019" name="Int. J. Syst. Evol. Microbiol.">
        <title>The Global Catalogue of Microorganisms (GCM) 10K type strain sequencing project: providing services to taxonomists for standard genome sequencing and annotation.</title>
        <authorList>
            <consortium name="The Broad Institute Genomics Platform"/>
            <consortium name="The Broad Institute Genome Sequencing Center for Infectious Disease"/>
            <person name="Wu L."/>
            <person name="Ma J."/>
        </authorList>
    </citation>
    <scope>NUCLEOTIDE SEQUENCE [LARGE SCALE GENOMIC DNA]</scope>
    <source>
        <strain evidence="2">CECT 7184</strain>
    </source>
</reference>
<comment type="caution">
    <text evidence="1">The sequence shown here is derived from an EMBL/GenBank/DDBJ whole genome shotgun (WGS) entry which is preliminary data.</text>
</comment>
<gene>
    <name evidence="1" type="ORF">QW060_24845</name>
</gene>
<protein>
    <submittedName>
        <fullName evidence="1">Uncharacterized protein</fullName>
    </submittedName>
</protein>
<dbReference type="EMBL" id="JAUFQU010000075">
    <property type="protein sequence ID" value="MDN3710115.1"/>
    <property type="molecule type" value="Genomic_DNA"/>
</dbReference>
<name>A0ABT8D0S7_9FLAO</name>
<proteinExistence type="predicted"/>
<evidence type="ECO:0000313" key="2">
    <source>
        <dbReference type="Proteomes" id="UP001242368"/>
    </source>
</evidence>
<evidence type="ECO:0000313" key="1">
    <source>
        <dbReference type="EMBL" id="MDN3710115.1"/>
    </source>
</evidence>
<dbReference type="RefSeq" id="WP_290365372.1">
    <property type="nucleotide sequence ID" value="NZ_JAUFQU010000075.1"/>
</dbReference>
<accession>A0ABT8D0S7</accession>
<organism evidence="1 2">
    <name type="scientific">Paenimyroides ceti</name>
    <dbReference type="NCBI Taxonomy" id="395087"/>
    <lineage>
        <taxon>Bacteria</taxon>
        <taxon>Pseudomonadati</taxon>
        <taxon>Bacteroidota</taxon>
        <taxon>Flavobacteriia</taxon>
        <taxon>Flavobacteriales</taxon>
        <taxon>Flavobacteriaceae</taxon>
        <taxon>Paenimyroides</taxon>
    </lineage>
</organism>
<sequence length="40" mass="4544">MASHYHHPTQEIIPPAVANKTTKTAIFGILFHNILYLKIN</sequence>